<dbReference type="EMBL" id="JBHSMH010000005">
    <property type="protein sequence ID" value="MFC5467782.1"/>
    <property type="molecule type" value="Genomic_DNA"/>
</dbReference>
<dbReference type="RefSeq" id="WP_209743192.1">
    <property type="nucleotide sequence ID" value="NZ_JBHSMH010000005.1"/>
</dbReference>
<gene>
    <name evidence="2" type="ORF">ACFPPD_03565</name>
</gene>
<organism evidence="2 3">
    <name type="scientific">Cohnella suwonensis</name>
    <dbReference type="NCBI Taxonomy" id="696072"/>
    <lineage>
        <taxon>Bacteria</taxon>
        <taxon>Bacillati</taxon>
        <taxon>Bacillota</taxon>
        <taxon>Bacilli</taxon>
        <taxon>Bacillales</taxon>
        <taxon>Paenibacillaceae</taxon>
        <taxon>Cohnella</taxon>
    </lineage>
</organism>
<dbReference type="Proteomes" id="UP001596105">
    <property type="component" value="Unassembled WGS sequence"/>
</dbReference>
<protein>
    <submittedName>
        <fullName evidence="2">Fibronectin type III domain-containing protein</fullName>
    </submittedName>
</protein>
<evidence type="ECO:0000313" key="3">
    <source>
        <dbReference type="Proteomes" id="UP001596105"/>
    </source>
</evidence>
<proteinExistence type="predicted"/>
<evidence type="ECO:0000313" key="2">
    <source>
        <dbReference type="EMBL" id="MFC5467782.1"/>
    </source>
</evidence>
<feature type="signal peptide" evidence="1">
    <location>
        <begin position="1"/>
        <end position="26"/>
    </location>
</feature>
<keyword evidence="3" id="KW-1185">Reference proteome</keyword>
<evidence type="ECO:0000256" key="1">
    <source>
        <dbReference type="SAM" id="SignalP"/>
    </source>
</evidence>
<comment type="caution">
    <text evidence="2">The sequence shown here is derived from an EMBL/GenBank/DDBJ whole genome shotgun (WGS) entry which is preliminary data.</text>
</comment>
<accession>A0ABW0LSM1</accession>
<keyword evidence="1" id="KW-0732">Signal</keyword>
<dbReference type="InterPro" id="IPR013783">
    <property type="entry name" value="Ig-like_fold"/>
</dbReference>
<name>A0ABW0LSM1_9BACL</name>
<reference evidence="3" key="1">
    <citation type="journal article" date="2019" name="Int. J. Syst. Evol. Microbiol.">
        <title>The Global Catalogue of Microorganisms (GCM) 10K type strain sequencing project: providing services to taxonomists for standard genome sequencing and annotation.</title>
        <authorList>
            <consortium name="The Broad Institute Genomics Platform"/>
            <consortium name="The Broad Institute Genome Sequencing Center for Infectious Disease"/>
            <person name="Wu L."/>
            <person name="Ma J."/>
        </authorList>
    </citation>
    <scope>NUCLEOTIDE SEQUENCE [LARGE SCALE GENOMIC DNA]</scope>
    <source>
        <strain evidence="3">CCUG 57113</strain>
    </source>
</reference>
<dbReference type="SUPFAM" id="SSF49265">
    <property type="entry name" value="Fibronectin type III"/>
    <property type="match status" value="1"/>
</dbReference>
<dbReference type="InterPro" id="IPR036116">
    <property type="entry name" value="FN3_sf"/>
</dbReference>
<feature type="chain" id="PRO_5046203115" evidence="1">
    <location>
        <begin position="27"/>
        <end position="253"/>
    </location>
</feature>
<sequence>MRKKPRFLFLALLAASLITFAMPVQAASVTRDVYGNPEVASLPVKTVPGDKQLTVQFPVKFSESTEAVSFILEIRKSEEKLPFRDVTVLAGVVSSDTASYTFKELANDTGYTIDVTGYSKDAEIIAHGRATGTPIVKPIEKPVVKPAAKPVVKGVAAKAGNAKIAVSFNKLAGATSYQIQYWTKKDAAGNPVYEKPITIPAASVKSATFTYTFSKLKNGTVYHFNVVALKKTEVIALTSNVTATPKAPSAKKK</sequence>
<dbReference type="Gene3D" id="2.60.40.10">
    <property type="entry name" value="Immunoglobulins"/>
    <property type="match status" value="1"/>
</dbReference>